<protein>
    <submittedName>
        <fullName evidence="1">Uncharacterized protein</fullName>
    </submittedName>
</protein>
<name>E8TGM9_MESCW</name>
<dbReference type="HOGENOM" id="CLU_3027018_0_0_5"/>
<proteinExistence type="predicted"/>
<dbReference type="AlphaFoldDB" id="E8TGM9"/>
<reference evidence="2" key="1">
    <citation type="submission" date="2011-01" db="EMBL/GenBank/DDBJ databases">
        <title>Complete sequence of chromosome of Mesorhizobium ciceri bv. biserrulae WSM1271.</title>
        <authorList>
            <person name="Lucas S."/>
            <person name="Copeland A."/>
            <person name="Lapidus A."/>
            <person name="Cheng J.-F."/>
            <person name="Goodwin L."/>
            <person name="Pitluck S."/>
            <person name="Teshima H."/>
            <person name="Detter J.C."/>
            <person name="Han C."/>
            <person name="Tapia R."/>
            <person name="Land M."/>
            <person name="Hauser L."/>
            <person name="Kyrpides N."/>
            <person name="Ivanova N."/>
            <person name="Nandasena K."/>
            <person name="Reeve W.G."/>
            <person name="Howieson J.G."/>
            <person name="O'Hara G."/>
            <person name="Tiwari R.P."/>
            <person name="Woyke T."/>
        </authorList>
    </citation>
    <scope>NUCLEOTIDE SEQUENCE [LARGE SCALE GENOMIC DNA]</scope>
    <source>
        <strain evidence="2">HAMBI 2942 / LMG 23838 / WSM1271</strain>
    </source>
</reference>
<accession>E8TGM9</accession>
<evidence type="ECO:0000313" key="1">
    <source>
        <dbReference type="EMBL" id="ADV14742.1"/>
    </source>
</evidence>
<dbReference type="Proteomes" id="UP000007471">
    <property type="component" value="Chromosome"/>
</dbReference>
<gene>
    <name evidence="1" type="ordered locus">Mesci_5659</name>
</gene>
<evidence type="ECO:0000313" key="2">
    <source>
        <dbReference type="Proteomes" id="UP000007471"/>
    </source>
</evidence>
<dbReference type="EMBL" id="CP002447">
    <property type="protein sequence ID" value="ADV14742.1"/>
    <property type="molecule type" value="Genomic_DNA"/>
</dbReference>
<dbReference type="KEGG" id="mci:Mesci_5659"/>
<organism evidence="1 2">
    <name type="scientific">Mesorhizobium ciceri biovar biserrulae (strain HAMBI 2942 / LMG 23838 / WSM1271)</name>
    <dbReference type="NCBI Taxonomy" id="765698"/>
    <lineage>
        <taxon>Bacteria</taxon>
        <taxon>Pseudomonadati</taxon>
        <taxon>Pseudomonadota</taxon>
        <taxon>Alphaproteobacteria</taxon>
        <taxon>Hyphomicrobiales</taxon>
        <taxon>Phyllobacteriaceae</taxon>
        <taxon>Mesorhizobium</taxon>
    </lineage>
</organism>
<dbReference type="OrthoDB" id="9894990at2"/>
<sequence length="55" mass="5920">MGKQLSDHILALNPPIATNASSCLTRWQLCTITRAATKTRAIELIDLTLKSQGGP</sequence>